<organism evidence="2 3">
    <name type="scientific">Madurella fahalii</name>
    <dbReference type="NCBI Taxonomy" id="1157608"/>
    <lineage>
        <taxon>Eukaryota</taxon>
        <taxon>Fungi</taxon>
        <taxon>Dikarya</taxon>
        <taxon>Ascomycota</taxon>
        <taxon>Pezizomycotina</taxon>
        <taxon>Sordariomycetes</taxon>
        <taxon>Sordariomycetidae</taxon>
        <taxon>Sordariales</taxon>
        <taxon>Sordariales incertae sedis</taxon>
        <taxon>Madurella</taxon>
    </lineage>
</organism>
<dbReference type="Proteomes" id="UP001628179">
    <property type="component" value="Unassembled WGS sequence"/>
</dbReference>
<gene>
    <name evidence="2" type="ORF">MFIFM68171_02118</name>
</gene>
<feature type="compositionally biased region" description="Polar residues" evidence="1">
    <location>
        <begin position="117"/>
        <end position="126"/>
    </location>
</feature>
<feature type="compositionally biased region" description="Basic and acidic residues" evidence="1">
    <location>
        <begin position="102"/>
        <end position="116"/>
    </location>
</feature>
<protein>
    <submittedName>
        <fullName evidence="2">Heterokaryon incompatibility protein</fullName>
    </submittedName>
</protein>
<evidence type="ECO:0000313" key="3">
    <source>
        <dbReference type="Proteomes" id="UP001628179"/>
    </source>
</evidence>
<feature type="region of interest" description="Disordered" evidence="1">
    <location>
        <begin position="154"/>
        <end position="188"/>
    </location>
</feature>
<comment type="caution">
    <text evidence="2">The sequence shown here is derived from an EMBL/GenBank/DDBJ whole genome shotgun (WGS) entry which is preliminary data.</text>
</comment>
<dbReference type="EMBL" id="BAAFSV010000001">
    <property type="protein sequence ID" value="GAB1311908.1"/>
    <property type="molecule type" value="Genomic_DNA"/>
</dbReference>
<feature type="compositionally biased region" description="Basic residues" evidence="1">
    <location>
        <begin position="91"/>
        <end position="101"/>
    </location>
</feature>
<keyword evidence="3" id="KW-1185">Reference proteome</keyword>
<dbReference type="RefSeq" id="XP_070913641.1">
    <property type="nucleotide sequence ID" value="XM_071057540.1"/>
</dbReference>
<sequence length="608" mass="67824">MNGELTKARSRRSRATPTTAVTKLLAAAAVEGAEILRVRSPVNEGLVRDATCEQTAKRELNATSELPTKRTRLSDAQRLGAEEVKRADKTTRRHPKPKPPKRRDTSLPEPKVEKQEQVSPTTQLQKRQIDSGGDDNGYQLKRARLTRKNLGFFNKMARKGTKRGSAYASAPRDSTVDSSPTKTTSTTTSGFAIQLSKNRVLHPLYSKPPTNLADIRERYNLPRKTASPTESVYNDYANTIGGVPNEATMVVEMSGQLLKKYDDKNYKRAFKQAFTAFPKDVGFNNGLSAPQPDFIESLRMQEYRPFPVDDHIQGAVLYKDNPLSLTLPHIAAEWKGRGKDMEEARLQSAYDGAALVYARNQALAYLGKPDPPGHAAVTTFTTDGTNLNQFAHYAAQSEDGTLEYHQHLVRSTNLIESRQGFRDGRRGFRNAQDHAREQSYALSNQLKEYWKQRHGSLQPIAQGAPLPDLDDVPEEPLPAQESISCPDDGEVKEPPPLAKSTRHKHTSKKAPPACLTDNESGYEIIDKPSYAPVPPQSSRKLRRSTRLLNARQLSSDNSGNTAARKYKSSSRRKPETKAECWKWDAKRRRYFRQHVDGAVASAEDGFSG</sequence>
<feature type="compositionally biased region" description="Basic and acidic residues" evidence="1">
    <location>
        <begin position="72"/>
        <end position="90"/>
    </location>
</feature>
<dbReference type="GeneID" id="98172863"/>
<feature type="region of interest" description="Disordered" evidence="1">
    <location>
        <begin position="58"/>
        <end position="139"/>
    </location>
</feature>
<feature type="compositionally biased region" description="Low complexity" evidence="1">
    <location>
        <begin position="176"/>
        <end position="188"/>
    </location>
</feature>
<feature type="compositionally biased region" description="Polar residues" evidence="1">
    <location>
        <begin position="551"/>
        <end position="561"/>
    </location>
</feature>
<name>A0ABQ0G2B7_9PEZI</name>
<evidence type="ECO:0000256" key="1">
    <source>
        <dbReference type="SAM" id="MobiDB-lite"/>
    </source>
</evidence>
<accession>A0ABQ0G2B7</accession>
<feature type="region of interest" description="Disordered" evidence="1">
    <location>
        <begin position="459"/>
        <end position="578"/>
    </location>
</feature>
<proteinExistence type="predicted"/>
<evidence type="ECO:0000313" key="2">
    <source>
        <dbReference type="EMBL" id="GAB1311908.1"/>
    </source>
</evidence>
<reference evidence="2 3" key="1">
    <citation type="submission" date="2024-09" db="EMBL/GenBank/DDBJ databases">
        <title>Itraconazole resistance in Madurella fahalii resulting from another homologue of gene encoding cytochrome P450 14-alpha sterol demethylase (CYP51).</title>
        <authorList>
            <person name="Yoshioka I."/>
            <person name="Fahal A.H."/>
            <person name="Kaneko S."/>
            <person name="Yaguchi T."/>
        </authorList>
    </citation>
    <scope>NUCLEOTIDE SEQUENCE [LARGE SCALE GENOMIC DNA]</scope>
    <source>
        <strain evidence="2 3">IFM 68171</strain>
    </source>
</reference>